<dbReference type="GO" id="GO:0020037">
    <property type="term" value="F:heme binding"/>
    <property type="evidence" value="ECO:0007669"/>
    <property type="project" value="InterPro"/>
</dbReference>
<evidence type="ECO:0000313" key="18">
    <source>
        <dbReference type="Proteomes" id="UP001165289"/>
    </source>
</evidence>
<dbReference type="Gene3D" id="1.10.760.10">
    <property type="entry name" value="Cytochrome c-like domain"/>
    <property type="match status" value="1"/>
</dbReference>
<keyword evidence="4 14" id="KW-0349">Heme</keyword>
<dbReference type="InterPro" id="IPR009056">
    <property type="entry name" value="Cyt_c-like_dom"/>
</dbReference>
<dbReference type="InterPro" id="IPR002326">
    <property type="entry name" value="Cyt_c1"/>
</dbReference>
<keyword evidence="7 14" id="KW-0479">Metal-binding</keyword>
<dbReference type="Gene3D" id="1.20.5.100">
    <property type="entry name" value="Cytochrome c1, transmembrane anchor, C-terminal"/>
    <property type="match status" value="1"/>
</dbReference>
<keyword evidence="6 15" id="KW-0812">Transmembrane</keyword>
<accession>A0AAV7KHD1</accession>
<gene>
    <name evidence="17" type="ORF">LOD99_14142</name>
</gene>
<evidence type="ECO:0000313" key="17">
    <source>
        <dbReference type="EMBL" id="KAI6660558.1"/>
    </source>
</evidence>
<dbReference type="AlphaFoldDB" id="A0AAV7KHD1"/>
<evidence type="ECO:0000256" key="9">
    <source>
        <dbReference type="ARBA" id="ARBA00022982"/>
    </source>
</evidence>
<organism evidence="17 18">
    <name type="scientific">Oopsacas minuta</name>
    <dbReference type="NCBI Taxonomy" id="111878"/>
    <lineage>
        <taxon>Eukaryota</taxon>
        <taxon>Metazoa</taxon>
        <taxon>Porifera</taxon>
        <taxon>Hexactinellida</taxon>
        <taxon>Hexasterophora</taxon>
        <taxon>Lyssacinosida</taxon>
        <taxon>Leucopsacidae</taxon>
        <taxon>Oopsacas</taxon>
    </lineage>
</organism>
<dbReference type="SUPFAM" id="SSF81496">
    <property type="entry name" value="Cytochrome c1 subunit of cytochrome bc1 complex (Ubiquinol-cytochrome c reductase), transmembrane anchor"/>
    <property type="match status" value="1"/>
</dbReference>
<keyword evidence="8" id="KW-0999">Mitochondrion inner membrane</keyword>
<comment type="subcellular location">
    <subcellularLocation>
        <location evidence="1">Mitochondrion inner membrane</location>
    </subcellularLocation>
</comment>
<evidence type="ECO:0000256" key="3">
    <source>
        <dbReference type="ARBA" id="ARBA00022448"/>
    </source>
</evidence>
<keyword evidence="13 15" id="KW-0472">Membrane</keyword>
<dbReference type="PRINTS" id="PR00603">
    <property type="entry name" value="CYTOCHROMEC1"/>
</dbReference>
<feature type="binding site" description="covalent" evidence="14">
    <location>
        <position position="85"/>
    </location>
    <ligand>
        <name>heme c</name>
        <dbReference type="ChEBI" id="CHEBI:61717"/>
    </ligand>
</feature>
<evidence type="ECO:0000256" key="14">
    <source>
        <dbReference type="PIRSR" id="PIRSR602326-1"/>
    </source>
</evidence>
<evidence type="ECO:0000256" key="10">
    <source>
        <dbReference type="ARBA" id="ARBA00022989"/>
    </source>
</evidence>
<evidence type="ECO:0000256" key="15">
    <source>
        <dbReference type="SAM" id="Phobius"/>
    </source>
</evidence>
<keyword evidence="5" id="KW-0679">Respiratory chain</keyword>
<feature type="binding site" description="covalent" evidence="14">
    <location>
        <position position="204"/>
    </location>
    <ligand>
        <name>heme c</name>
        <dbReference type="ChEBI" id="CHEBI:61717"/>
    </ligand>
</feature>
<sequence length="302" mass="33767">MLRSKVKSIRNLTKYPRWYGLGVLAVGVGGVGACLLSGAFTLSASDILMKAPPLPWSHSGYYTAFDHASVRRGYQVYKQVCAACHSLQYIHYRNLVDVSHTEEEAKQEAAEILVAGDLDEEGNPTQRPGKLYDKLPAPYANDNVARSANNGALPPDLSYIVLARKRNEDYIFHLLTGYADPPAGDSVDDEMAYNLYFPGNKLAMPQQLFTNSVEYDDGTEATVSQMAKDVTVFLRWAAEPAHDDRKRIGFKGMIIMPLLWLVAFYMMKHKWSVMKSRKLAFLPAVRKKYTFAGYARKGPPIS</sequence>
<dbReference type="GO" id="GO:0046872">
    <property type="term" value="F:metal ion binding"/>
    <property type="evidence" value="ECO:0007669"/>
    <property type="project" value="UniProtKB-KW"/>
</dbReference>
<evidence type="ECO:0000256" key="8">
    <source>
        <dbReference type="ARBA" id="ARBA00022792"/>
    </source>
</evidence>
<dbReference type="InterPro" id="IPR036909">
    <property type="entry name" value="Cyt_c-like_dom_sf"/>
</dbReference>
<evidence type="ECO:0000259" key="16">
    <source>
        <dbReference type="PROSITE" id="PS51007"/>
    </source>
</evidence>
<dbReference type="PROSITE" id="PS51007">
    <property type="entry name" value="CYTC"/>
    <property type="match status" value="1"/>
</dbReference>
<dbReference type="SUPFAM" id="SSF46626">
    <property type="entry name" value="Cytochrome c"/>
    <property type="match status" value="1"/>
</dbReference>
<evidence type="ECO:0000256" key="6">
    <source>
        <dbReference type="ARBA" id="ARBA00022692"/>
    </source>
</evidence>
<comment type="caution">
    <text evidence="17">The sequence shown here is derived from an EMBL/GenBank/DDBJ whole genome shotgun (WGS) entry which is preliminary data.</text>
</comment>
<keyword evidence="3" id="KW-0813">Transport</keyword>
<comment type="similarity">
    <text evidence="2">Belongs to the cytochrome c family.</text>
</comment>
<dbReference type="FunFam" id="1.10.760.10:FF:000002">
    <property type="entry name" value="Cytochrome c1, heme protein"/>
    <property type="match status" value="1"/>
</dbReference>
<name>A0AAV7KHD1_9METZ</name>
<proteinExistence type="inferred from homology"/>
<dbReference type="InterPro" id="IPR021157">
    <property type="entry name" value="Cyt_c1_TM_anchor_C"/>
</dbReference>
<dbReference type="PROSITE" id="PS51257">
    <property type="entry name" value="PROKAR_LIPOPROTEIN"/>
    <property type="match status" value="1"/>
</dbReference>
<feature type="binding site" description="covalent" evidence="14">
    <location>
        <position position="84"/>
    </location>
    <ligand>
        <name>heme c</name>
        <dbReference type="ChEBI" id="CHEBI:61717"/>
    </ligand>
</feature>
<dbReference type="Proteomes" id="UP001165289">
    <property type="component" value="Unassembled WGS sequence"/>
</dbReference>
<evidence type="ECO:0000256" key="12">
    <source>
        <dbReference type="ARBA" id="ARBA00023128"/>
    </source>
</evidence>
<evidence type="ECO:0000256" key="5">
    <source>
        <dbReference type="ARBA" id="ARBA00022660"/>
    </source>
</evidence>
<dbReference type="PANTHER" id="PTHR10266:SF3">
    <property type="entry name" value="CYTOCHROME C1, HEME PROTEIN, MITOCHONDRIAL"/>
    <property type="match status" value="1"/>
</dbReference>
<keyword evidence="9" id="KW-0249">Electron transport</keyword>
<feature type="domain" description="Cytochrome c" evidence="16">
    <location>
        <begin position="68"/>
        <end position="198"/>
    </location>
</feature>
<keyword evidence="11 14" id="KW-0408">Iron</keyword>
<evidence type="ECO:0000256" key="1">
    <source>
        <dbReference type="ARBA" id="ARBA00004273"/>
    </source>
</evidence>
<keyword evidence="12" id="KW-0496">Mitochondrion</keyword>
<dbReference type="GO" id="GO:0009055">
    <property type="term" value="F:electron transfer activity"/>
    <property type="evidence" value="ECO:0007669"/>
    <property type="project" value="InterPro"/>
</dbReference>
<dbReference type="EMBL" id="JAKMXF010000033">
    <property type="protein sequence ID" value="KAI6660558.1"/>
    <property type="molecule type" value="Genomic_DNA"/>
</dbReference>
<evidence type="ECO:0000256" key="4">
    <source>
        <dbReference type="ARBA" id="ARBA00022617"/>
    </source>
</evidence>
<dbReference type="GO" id="GO:0006122">
    <property type="term" value="P:mitochondrial electron transport, ubiquinol to cytochrome c"/>
    <property type="evidence" value="ECO:0007669"/>
    <property type="project" value="TreeGrafter"/>
</dbReference>
<evidence type="ECO:0000256" key="11">
    <source>
        <dbReference type="ARBA" id="ARBA00023004"/>
    </source>
</evidence>
<keyword evidence="10 15" id="KW-1133">Transmembrane helix</keyword>
<protein>
    <submittedName>
        <fullName evidence="17">Cytochrome c1, heme protein, mitochondrial-like</fullName>
    </submittedName>
</protein>
<keyword evidence="18" id="KW-1185">Reference proteome</keyword>
<evidence type="ECO:0000256" key="2">
    <source>
        <dbReference type="ARBA" id="ARBA00006488"/>
    </source>
</evidence>
<dbReference type="PANTHER" id="PTHR10266">
    <property type="entry name" value="CYTOCHROME C1"/>
    <property type="match status" value="1"/>
</dbReference>
<dbReference type="Pfam" id="PF02167">
    <property type="entry name" value="Cytochrom_C1"/>
    <property type="match status" value="1"/>
</dbReference>
<feature type="transmembrane region" description="Helical" evidence="15">
    <location>
        <begin position="248"/>
        <end position="267"/>
    </location>
</feature>
<evidence type="ECO:0000256" key="13">
    <source>
        <dbReference type="ARBA" id="ARBA00023136"/>
    </source>
</evidence>
<dbReference type="GO" id="GO:0005743">
    <property type="term" value="C:mitochondrial inner membrane"/>
    <property type="evidence" value="ECO:0007669"/>
    <property type="project" value="UniProtKB-SubCell"/>
</dbReference>
<reference evidence="17 18" key="1">
    <citation type="journal article" date="2023" name="BMC Biol.">
        <title>The compact genome of the sponge Oopsacas minuta (Hexactinellida) is lacking key metazoan core genes.</title>
        <authorList>
            <person name="Santini S."/>
            <person name="Schenkelaars Q."/>
            <person name="Jourda C."/>
            <person name="Duchesne M."/>
            <person name="Belahbib H."/>
            <person name="Rocher C."/>
            <person name="Selva M."/>
            <person name="Riesgo A."/>
            <person name="Vervoort M."/>
            <person name="Leys S.P."/>
            <person name="Kodjabachian L."/>
            <person name="Le Bivic A."/>
            <person name="Borchiellini C."/>
            <person name="Claverie J.M."/>
            <person name="Renard E."/>
        </authorList>
    </citation>
    <scope>NUCLEOTIDE SEQUENCE [LARGE SCALE GENOMIC DNA]</scope>
    <source>
        <strain evidence="17">SPO-2</strain>
    </source>
</reference>
<evidence type="ECO:0000256" key="7">
    <source>
        <dbReference type="ARBA" id="ARBA00022723"/>
    </source>
</evidence>
<comment type="cofactor">
    <cofactor evidence="14">
        <name>heme c</name>
        <dbReference type="ChEBI" id="CHEBI:61717"/>
    </cofactor>
    <text evidence="14">Binds 1 heme c group covalently per subunit.</text>
</comment>
<feature type="transmembrane region" description="Helical" evidence="15">
    <location>
        <begin position="21"/>
        <end position="42"/>
    </location>
</feature>
<feature type="binding site" description="covalent" evidence="14">
    <location>
        <position position="81"/>
    </location>
    <ligand>
        <name>heme c</name>
        <dbReference type="ChEBI" id="CHEBI:61717"/>
    </ligand>
</feature>